<gene>
    <name evidence="1" type="ORF">SVIM_LOCUS298809</name>
</gene>
<dbReference type="InterPro" id="IPR032675">
    <property type="entry name" value="LRR_dom_sf"/>
</dbReference>
<evidence type="ECO:0000313" key="1">
    <source>
        <dbReference type="EMBL" id="VFU46861.1"/>
    </source>
</evidence>
<sequence>MRVLLPRSSSTNNNVHYWHAEAKTRTFPSFPVCPDPSKPPAQYSASRPLRAASVASSRGRKCASDVSPDASSCYRRHGVACRRPSSGPRKILPAAINREGGTLCFKAGDIKLLESLDLSFNDLEGQVPVQGVFANASVISLAGNKKLCGGIPQ</sequence>
<evidence type="ECO:0008006" key="2">
    <source>
        <dbReference type="Google" id="ProtNLM"/>
    </source>
</evidence>
<organism evidence="1">
    <name type="scientific">Salix viminalis</name>
    <name type="common">Common osier</name>
    <name type="synonym">Basket willow</name>
    <dbReference type="NCBI Taxonomy" id="40686"/>
    <lineage>
        <taxon>Eukaryota</taxon>
        <taxon>Viridiplantae</taxon>
        <taxon>Streptophyta</taxon>
        <taxon>Embryophyta</taxon>
        <taxon>Tracheophyta</taxon>
        <taxon>Spermatophyta</taxon>
        <taxon>Magnoliopsida</taxon>
        <taxon>eudicotyledons</taxon>
        <taxon>Gunneridae</taxon>
        <taxon>Pentapetalae</taxon>
        <taxon>rosids</taxon>
        <taxon>fabids</taxon>
        <taxon>Malpighiales</taxon>
        <taxon>Salicaceae</taxon>
        <taxon>Saliceae</taxon>
        <taxon>Salix</taxon>
    </lineage>
</organism>
<dbReference type="AlphaFoldDB" id="A0A6N2M2H4"/>
<name>A0A6N2M2H4_SALVM</name>
<dbReference type="Gene3D" id="3.80.10.10">
    <property type="entry name" value="Ribonuclease Inhibitor"/>
    <property type="match status" value="1"/>
</dbReference>
<accession>A0A6N2M2H4</accession>
<proteinExistence type="predicted"/>
<reference evidence="1" key="1">
    <citation type="submission" date="2019-03" db="EMBL/GenBank/DDBJ databases">
        <authorList>
            <person name="Mank J."/>
            <person name="Almeida P."/>
        </authorList>
    </citation>
    <scope>NUCLEOTIDE SEQUENCE</scope>
    <source>
        <strain evidence="1">78183</strain>
    </source>
</reference>
<protein>
    <recommendedName>
        <fullName evidence="2">Leucine-rich repeat-containing N-terminal plant-type domain-containing protein</fullName>
    </recommendedName>
</protein>
<dbReference type="EMBL" id="CAADRP010001652">
    <property type="protein sequence ID" value="VFU46861.1"/>
    <property type="molecule type" value="Genomic_DNA"/>
</dbReference>